<gene>
    <name evidence="1" type="ORF">SAMN05421807_10838</name>
</gene>
<dbReference type="InterPro" id="IPR044548">
    <property type="entry name" value="AF0060_NTP-PPase_MazG-like"/>
</dbReference>
<evidence type="ECO:0000313" key="2">
    <source>
        <dbReference type="Proteomes" id="UP000184079"/>
    </source>
</evidence>
<reference evidence="2" key="1">
    <citation type="submission" date="2016-11" db="EMBL/GenBank/DDBJ databases">
        <authorList>
            <person name="Varghese N."/>
            <person name="Submissions S."/>
        </authorList>
    </citation>
    <scope>NUCLEOTIDE SEQUENCE [LARGE SCALE GENOMIC DNA]</scope>
    <source>
        <strain evidence="2">CGMCC 1.6496</strain>
    </source>
</reference>
<dbReference type="OrthoDB" id="1755031at2"/>
<dbReference type="GO" id="GO:0016787">
    <property type="term" value="F:hydrolase activity"/>
    <property type="evidence" value="ECO:0007669"/>
    <property type="project" value="UniProtKB-KW"/>
</dbReference>
<organism evidence="1 2">
    <name type="scientific">Virgibacillus chiguensis</name>
    <dbReference type="NCBI Taxonomy" id="411959"/>
    <lineage>
        <taxon>Bacteria</taxon>
        <taxon>Bacillati</taxon>
        <taxon>Bacillota</taxon>
        <taxon>Bacilli</taxon>
        <taxon>Bacillales</taxon>
        <taxon>Bacillaceae</taxon>
        <taxon>Virgibacillus</taxon>
    </lineage>
</organism>
<dbReference type="EMBL" id="FQXD01000008">
    <property type="protein sequence ID" value="SHH51031.1"/>
    <property type="molecule type" value="Genomic_DNA"/>
</dbReference>
<keyword evidence="1" id="KW-0378">Hydrolase</keyword>
<dbReference type="CDD" id="cd11533">
    <property type="entry name" value="NTP-PPase_Af0060_like"/>
    <property type="match status" value="1"/>
</dbReference>
<keyword evidence="2" id="KW-1185">Reference proteome</keyword>
<name>A0A1M5TK28_9BACI</name>
<evidence type="ECO:0000313" key="1">
    <source>
        <dbReference type="EMBL" id="SHH51031.1"/>
    </source>
</evidence>
<dbReference type="RefSeq" id="WP_073008580.1">
    <property type="nucleotide sequence ID" value="NZ_FQXD01000008.1"/>
</dbReference>
<dbReference type="Proteomes" id="UP000184079">
    <property type="component" value="Unassembled WGS sequence"/>
</dbReference>
<protein>
    <submittedName>
        <fullName evidence="1">MazG nucleotide pyrophosphohydrolase domain-containing protein</fullName>
    </submittedName>
</protein>
<dbReference type="AlphaFoldDB" id="A0A1M5TK28"/>
<accession>A0A1M5TK28</accession>
<sequence>MEQLLRQIKLLSEKEPKTLEQMVLKLTEEVGETSQAILSYLKANGSEYKQLGIHEVKEECVDVILVTLALFYKVAENENELQELIITKMDKWQRKM</sequence>
<dbReference type="Gene3D" id="1.10.287.1080">
    <property type="entry name" value="MazG-like"/>
    <property type="match status" value="1"/>
</dbReference>
<dbReference type="SUPFAM" id="SSF101386">
    <property type="entry name" value="all-alpha NTP pyrophosphatases"/>
    <property type="match status" value="1"/>
</dbReference>
<proteinExistence type="predicted"/>